<dbReference type="Proteomes" id="UP000821866">
    <property type="component" value="Unassembled WGS sequence"/>
</dbReference>
<evidence type="ECO:0000313" key="3">
    <source>
        <dbReference type="Proteomes" id="UP000821866"/>
    </source>
</evidence>
<dbReference type="AlphaFoldDB" id="A0A9J6DT19"/>
<comment type="caution">
    <text evidence="2">The sequence shown here is derived from an EMBL/GenBank/DDBJ whole genome shotgun (WGS) entry which is preliminary data.</text>
</comment>
<evidence type="ECO:0000256" key="1">
    <source>
        <dbReference type="SAM" id="MobiDB-lite"/>
    </source>
</evidence>
<feature type="region of interest" description="Disordered" evidence="1">
    <location>
        <begin position="40"/>
        <end position="66"/>
    </location>
</feature>
<proteinExistence type="predicted"/>
<organism evidence="2 3">
    <name type="scientific">Rhipicephalus microplus</name>
    <name type="common">Cattle tick</name>
    <name type="synonym">Boophilus microplus</name>
    <dbReference type="NCBI Taxonomy" id="6941"/>
    <lineage>
        <taxon>Eukaryota</taxon>
        <taxon>Metazoa</taxon>
        <taxon>Ecdysozoa</taxon>
        <taxon>Arthropoda</taxon>
        <taxon>Chelicerata</taxon>
        <taxon>Arachnida</taxon>
        <taxon>Acari</taxon>
        <taxon>Parasitiformes</taxon>
        <taxon>Ixodida</taxon>
        <taxon>Ixodoidea</taxon>
        <taxon>Ixodidae</taxon>
        <taxon>Rhipicephalinae</taxon>
        <taxon>Rhipicephalus</taxon>
        <taxon>Boophilus</taxon>
    </lineage>
</organism>
<gene>
    <name evidence="2" type="ORF">HPB51_005754</name>
</gene>
<name>A0A9J6DT19_RHIMP</name>
<evidence type="ECO:0000313" key="2">
    <source>
        <dbReference type="EMBL" id="KAH8025283.1"/>
    </source>
</evidence>
<feature type="region of interest" description="Disordered" evidence="1">
    <location>
        <begin position="131"/>
        <end position="154"/>
    </location>
</feature>
<feature type="compositionally biased region" description="Basic residues" evidence="1">
    <location>
        <begin position="134"/>
        <end position="147"/>
    </location>
</feature>
<keyword evidence="3" id="KW-1185">Reference proteome</keyword>
<protein>
    <submittedName>
        <fullName evidence="2">Uncharacterized protein</fullName>
    </submittedName>
</protein>
<sequence>MATGHKTAKKKVQRLAGHRGDLHEQQDLLCVRATTLGGHPSSPLSYVMPRNRKRGGGGHTPRGRKDRCREACTVALGLEVGLKSEKRQRVWGLGERRVLLIGSEAMNAGVSFTLACAHSEGISKEVFGTQNANARRRSPAVRAHHSRGAASRVRPRSTQLRLASVLLPCRRAADIQAPYLQFLTTVPPAAGVQDVSVARVAPHPGSLSSPSHPGWWFRFE</sequence>
<dbReference type="EMBL" id="JABSTU010000007">
    <property type="protein sequence ID" value="KAH8025283.1"/>
    <property type="molecule type" value="Genomic_DNA"/>
</dbReference>
<feature type="compositionally biased region" description="Basic residues" evidence="1">
    <location>
        <begin position="50"/>
        <end position="66"/>
    </location>
</feature>
<accession>A0A9J6DT19</accession>
<reference evidence="2" key="2">
    <citation type="submission" date="2021-09" db="EMBL/GenBank/DDBJ databases">
        <authorList>
            <person name="Jia N."/>
            <person name="Wang J."/>
            <person name="Shi W."/>
            <person name="Du L."/>
            <person name="Sun Y."/>
            <person name="Zhan W."/>
            <person name="Jiang J."/>
            <person name="Wang Q."/>
            <person name="Zhang B."/>
            <person name="Ji P."/>
            <person name="Sakyi L.B."/>
            <person name="Cui X."/>
            <person name="Yuan T."/>
            <person name="Jiang B."/>
            <person name="Yang W."/>
            <person name="Lam T.T.-Y."/>
            <person name="Chang Q."/>
            <person name="Ding S."/>
            <person name="Wang X."/>
            <person name="Zhu J."/>
            <person name="Ruan X."/>
            <person name="Zhao L."/>
            <person name="Wei J."/>
            <person name="Que T."/>
            <person name="Du C."/>
            <person name="Cheng J."/>
            <person name="Dai P."/>
            <person name="Han X."/>
            <person name="Huang E."/>
            <person name="Gao Y."/>
            <person name="Liu J."/>
            <person name="Shao H."/>
            <person name="Ye R."/>
            <person name="Li L."/>
            <person name="Wei W."/>
            <person name="Wang X."/>
            <person name="Wang C."/>
            <person name="Huo Q."/>
            <person name="Li W."/>
            <person name="Guo W."/>
            <person name="Chen H."/>
            <person name="Chen S."/>
            <person name="Zhou L."/>
            <person name="Zhou L."/>
            <person name="Ni X."/>
            <person name="Tian J."/>
            <person name="Zhou Y."/>
            <person name="Sheng Y."/>
            <person name="Liu T."/>
            <person name="Pan Y."/>
            <person name="Xia L."/>
            <person name="Li J."/>
            <person name="Zhao F."/>
            <person name="Cao W."/>
        </authorList>
    </citation>
    <scope>NUCLEOTIDE SEQUENCE</scope>
    <source>
        <strain evidence="2">Rmic-2018</strain>
        <tissue evidence="2">Larvae</tissue>
    </source>
</reference>
<reference evidence="2" key="1">
    <citation type="journal article" date="2020" name="Cell">
        <title>Large-Scale Comparative Analyses of Tick Genomes Elucidate Their Genetic Diversity and Vector Capacities.</title>
        <authorList>
            <consortium name="Tick Genome and Microbiome Consortium (TIGMIC)"/>
            <person name="Jia N."/>
            <person name="Wang J."/>
            <person name="Shi W."/>
            <person name="Du L."/>
            <person name="Sun Y."/>
            <person name="Zhan W."/>
            <person name="Jiang J.F."/>
            <person name="Wang Q."/>
            <person name="Zhang B."/>
            <person name="Ji P."/>
            <person name="Bell-Sakyi L."/>
            <person name="Cui X.M."/>
            <person name="Yuan T.T."/>
            <person name="Jiang B.G."/>
            <person name="Yang W.F."/>
            <person name="Lam T.T."/>
            <person name="Chang Q.C."/>
            <person name="Ding S.J."/>
            <person name="Wang X.J."/>
            <person name="Zhu J.G."/>
            <person name="Ruan X.D."/>
            <person name="Zhao L."/>
            <person name="Wei J.T."/>
            <person name="Ye R.Z."/>
            <person name="Que T.C."/>
            <person name="Du C.H."/>
            <person name="Zhou Y.H."/>
            <person name="Cheng J.X."/>
            <person name="Dai P.F."/>
            <person name="Guo W.B."/>
            <person name="Han X.H."/>
            <person name="Huang E.J."/>
            <person name="Li L.F."/>
            <person name="Wei W."/>
            <person name="Gao Y.C."/>
            <person name="Liu J.Z."/>
            <person name="Shao H.Z."/>
            <person name="Wang X."/>
            <person name="Wang C.C."/>
            <person name="Yang T.C."/>
            <person name="Huo Q.B."/>
            <person name="Li W."/>
            <person name="Chen H.Y."/>
            <person name="Chen S.E."/>
            <person name="Zhou L.G."/>
            <person name="Ni X.B."/>
            <person name="Tian J.H."/>
            <person name="Sheng Y."/>
            <person name="Liu T."/>
            <person name="Pan Y.S."/>
            <person name="Xia L.Y."/>
            <person name="Li J."/>
            <person name="Zhao F."/>
            <person name="Cao W.C."/>
        </authorList>
    </citation>
    <scope>NUCLEOTIDE SEQUENCE</scope>
    <source>
        <strain evidence="2">Rmic-2018</strain>
    </source>
</reference>